<gene>
    <name evidence="1" type="ORF">V1633_19935</name>
</gene>
<dbReference type="RefSeq" id="WP_331215862.1">
    <property type="nucleotide sequence ID" value="NZ_JAZGQK010000016.1"/>
</dbReference>
<name>A0ABU7RW65_9ACTN</name>
<comment type="caution">
    <text evidence="1">The sequence shown here is derived from an EMBL/GenBank/DDBJ whole genome shotgun (WGS) entry which is preliminary data.</text>
</comment>
<protein>
    <submittedName>
        <fullName evidence="1">Uncharacterized protein</fullName>
    </submittedName>
</protein>
<dbReference type="EMBL" id="JAZGQK010000016">
    <property type="protein sequence ID" value="MEE6260758.1"/>
    <property type="molecule type" value="Genomic_DNA"/>
</dbReference>
<organism evidence="1 2">
    <name type="scientific">Plantactinospora sonchi</name>
    <dbReference type="NCBI Taxonomy" id="1544735"/>
    <lineage>
        <taxon>Bacteria</taxon>
        <taxon>Bacillati</taxon>
        <taxon>Actinomycetota</taxon>
        <taxon>Actinomycetes</taxon>
        <taxon>Micromonosporales</taxon>
        <taxon>Micromonosporaceae</taxon>
        <taxon>Plantactinospora</taxon>
    </lineage>
</organism>
<reference evidence="1 2" key="1">
    <citation type="submission" date="2024-01" db="EMBL/GenBank/DDBJ databases">
        <title>Genome insights into Plantactinospora sonchi sp. nov.</title>
        <authorList>
            <person name="Wang L."/>
        </authorList>
    </citation>
    <scope>NUCLEOTIDE SEQUENCE [LARGE SCALE GENOMIC DNA]</scope>
    <source>
        <strain evidence="1 2">NEAU-QY2</strain>
    </source>
</reference>
<proteinExistence type="predicted"/>
<keyword evidence="2" id="KW-1185">Reference proteome</keyword>
<evidence type="ECO:0000313" key="1">
    <source>
        <dbReference type="EMBL" id="MEE6260758.1"/>
    </source>
</evidence>
<accession>A0ABU7RW65</accession>
<evidence type="ECO:0000313" key="2">
    <source>
        <dbReference type="Proteomes" id="UP001332243"/>
    </source>
</evidence>
<sequence>MKSLTELAVDLCADPEHPERPGNHMNEATWEFIEALTFADADTIMVMIRETIPDLTGDLPVWARNLAFRLACLQRPDDVELLRAAAADLDFHGPDWDEYAEKLLRRANQLDGSSPT</sequence>
<dbReference type="Proteomes" id="UP001332243">
    <property type="component" value="Unassembled WGS sequence"/>
</dbReference>